<keyword evidence="6 7" id="KW-0804">Transcription</keyword>
<evidence type="ECO:0000259" key="8">
    <source>
        <dbReference type="PROSITE" id="PS51740"/>
    </source>
</evidence>
<evidence type="ECO:0000256" key="4">
    <source>
        <dbReference type="ARBA" id="ARBA00023015"/>
    </source>
</evidence>
<evidence type="ECO:0000313" key="9">
    <source>
        <dbReference type="EMBL" id="ERP31205.1"/>
    </source>
</evidence>
<gene>
    <name evidence="7" type="primary">mraZ</name>
    <name evidence="9" type="ORF">CALK_1918</name>
</gene>
<evidence type="ECO:0000256" key="5">
    <source>
        <dbReference type="ARBA" id="ARBA00023125"/>
    </source>
</evidence>
<organism evidence="9 10">
    <name type="scientific">Chitinivibrio alkaliphilus ACht1</name>
    <dbReference type="NCBI Taxonomy" id="1313304"/>
    <lineage>
        <taxon>Bacteria</taxon>
        <taxon>Pseudomonadati</taxon>
        <taxon>Fibrobacterota</taxon>
        <taxon>Chitinivibrionia</taxon>
        <taxon>Chitinivibrionales</taxon>
        <taxon>Chitinivibrionaceae</taxon>
        <taxon>Chitinivibrio</taxon>
    </lineage>
</organism>
<dbReference type="GO" id="GO:2000143">
    <property type="term" value="P:negative regulation of DNA-templated transcription initiation"/>
    <property type="evidence" value="ECO:0007669"/>
    <property type="project" value="TreeGrafter"/>
</dbReference>
<dbReference type="GO" id="GO:0003700">
    <property type="term" value="F:DNA-binding transcription factor activity"/>
    <property type="evidence" value="ECO:0007669"/>
    <property type="project" value="UniProtKB-UniRule"/>
</dbReference>
<dbReference type="InterPro" id="IPR020603">
    <property type="entry name" value="MraZ_dom"/>
</dbReference>
<dbReference type="InterPro" id="IPR003444">
    <property type="entry name" value="MraZ"/>
</dbReference>
<dbReference type="STRING" id="1313304.CALK_1918"/>
<dbReference type="AlphaFoldDB" id="U7D9V1"/>
<dbReference type="HAMAP" id="MF_01008">
    <property type="entry name" value="MraZ"/>
    <property type="match status" value="1"/>
</dbReference>
<name>U7D9V1_9BACT</name>
<dbReference type="PANTHER" id="PTHR34701">
    <property type="entry name" value="TRANSCRIPTIONAL REGULATOR MRAZ"/>
    <property type="match status" value="1"/>
</dbReference>
<evidence type="ECO:0000256" key="3">
    <source>
        <dbReference type="ARBA" id="ARBA00022737"/>
    </source>
</evidence>
<evidence type="ECO:0000256" key="1">
    <source>
        <dbReference type="ARBA" id="ARBA00013860"/>
    </source>
</evidence>
<proteinExistence type="inferred from homology"/>
<comment type="subunit">
    <text evidence="7">Forms oligomers.</text>
</comment>
<dbReference type="InterPro" id="IPR038619">
    <property type="entry name" value="MraZ_sf"/>
</dbReference>
<dbReference type="InterPro" id="IPR035644">
    <property type="entry name" value="MraZ_C"/>
</dbReference>
<evidence type="ECO:0000256" key="6">
    <source>
        <dbReference type="ARBA" id="ARBA00023163"/>
    </source>
</evidence>
<dbReference type="EMBL" id="ASJR01000017">
    <property type="protein sequence ID" value="ERP31205.1"/>
    <property type="molecule type" value="Genomic_DNA"/>
</dbReference>
<keyword evidence="4 7" id="KW-0805">Transcription regulation</keyword>
<keyword evidence="5 7" id="KW-0238">DNA-binding</keyword>
<accession>U7D9V1</accession>
<dbReference type="PANTHER" id="PTHR34701:SF1">
    <property type="entry name" value="TRANSCRIPTIONAL REGULATOR MRAZ"/>
    <property type="match status" value="1"/>
</dbReference>
<dbReference type="InterPro" id="IPR037914">
    <property type="entry name" value="SpoVT-AbrB_sf"/>
</dbReference>
<dbReference type="PROSITE" id="PS51740">
    <property type="entry name" value="SPOVT_ABRB"/>
    <property type="match status" value="1"/>
</dbReference>
<dbReference type="SUPFAM" id="SSF89447">
    <property type="entry name" value="AbrB/MazE/MraZ-like"/>
    <property type="match status" value="1"/>
</dbReference>
<keyword evidence="2 7" id="KW-0963">Cytoplasm</keyword>
<protein>
    <recommendedName>
        <fullName evidence="1 7">Transcriptional regulator MraZ</fullName>
    </recommendedName>
</protein>
<dbReference type="Gene3D" id="3.40.1550.20">
    <property type="entry name" value="Transcriptional regulator MraZ domain"/>
    <property type="match status" value="1"/>
</dbReference>
<feature type="domain" description="SpoVT-AbrB" evidence="8">
    <location>
        <begin position="14"/>
        <end position="60"/>
    </location>
</feature>
<comment type="subcellular location">
    <subcellularLocation>
        <location evidence="7">Cytoplasm</location>
        <location evidence="7">Nucleoid</location>
    </subcellularLocation>
</comment>
<dbReference type="GO" id="GO:0005737">
    <property type="term" value="C:cytoplasm"/>
    <property type="evidence" value="ECO:0007669"/>
    <property type="project" value="UniProtKB-UniRule"/>
</dbReference>
<dbReference type="InterPro" id="IPR007159">
    <property type="entry name" value="SpoVT-AbrB_dom"/>
</dbReference>
<keyword evidence="3" id="KW-0677">Repeat</keyword>
<dbReference type="eggNOG" id="COG2001">
    <property type="taxonomic scope" value="Bacteria"/>
</dbReference>
<dbReference type="Proteomes" id="UP000017148">
    <property type="component" value="Unassembled WGS sequence"/>
</dbReference>
<comment type="caution">
    <text evidence="9">The sequence shown here is derived from an EMBL/GenBank/DDBJ whole genome shotgun (WGS) entry which is preliminary data.</text>
</comment>
<comment type="similarity">
    <text evidence="7">Belongs to the MraZ family.</text>
</comment>
<evidence type="ECO:0000256" key="2">
    <source>
        <dbReference type="ARBA" id="ARBA00022490"/>
    </source>
</evidence>
<dbReference type="CDD" id="cd16320">
    <property type="entry name" value="MraZ_N"/>
    <property type="match status" value="1"/>
</dbReference>
<dbReference type="GO" id="GO:0009295">
    <property type="term" value="C:nucleoid"/>
    <property type="evidence" value="ECO:0007669"/>
    <property type="project" value="UniProtKB-SubCell"/>
</dbReference>
<reference evidence="9 10" key="1">
    <citation type="journal article" date="2013" name="Environ. Microbiol.">
        <title>Genome analysis of Chitinivibrio alkaliphilus gen. nov., sp. nov., a novel extremely haloalkaliphilic anaerobic chitinolytic bacterium from the candidate phylum Termite Group 3.</title>
        <authorList>
            <person name="Sorokin D.Y."/>
            <person name="Gumerov V.M."/>
            <person name="Rakitin A.L."/>
            <person name="Beletsky A.V."/>
            <person name="Damste J.S."/>
            <person name="Muyzer G."/>
            <person name="Mardanov A.V."/>
            <person name="Ravin N.V."/>
        </authorList>
    </citation>
    <scope>NUCLEOTIDE SEQUENCE [LARGE SCALE GENOMIC DNA]</scope>
    <source>
        <strain evidence="9 10">ACht1</strain>
    </source>
</reference>
<dbReference type="GO" id="GO:0000976">
    <property type="term" value="F:transcription cis-regulatory region binding"/>
    <property type="evidence" value="ECO:0007669"/>
    <property type="project" value="TreeGrafter"/>
</dbReference>
<evidence type="ECO:0000256" key="7">
    <source>
        <dbReference type="HAMAP-Rule" id="MF_01008"/>
    </source>
</evidence>
<keyword evidence="10" id="KW-1185">Reference proteome</keyword>
<evidence type="ECO:0000313" key="10">
    <source>
        <dbReference type="Proteomes" id="UP000017148"/>
    </source>
</evidence>
<dbReference type="Pfam" id="PF02381">
    <property type="entry name" value="MraZ"/>
    <property type="match status" value="1"/>
</dbReference>
<dbReference type="CDD" id="cd16321">
    <property type="entry name" value="MraZ_C"/>
    <property type="match status" value="1"/>
</dbReference>
<sequence length="153" mass="17251">MIVGDSVINRFIGTYEYSVDSKGRVNVPAKFRRSIDSCSDTTLYIRMAPNNALWIYPEDVWQAEAEKLARLPKTPKNLKYYSMVYRSMTDSVIDSQGRITISGKQLSHVGTASKVALVGMGDFIEVIHPDALVQDTEDFDELFYSAAAEFEHE</sequence>
<dbReference type="InterPro" id="IPR035642">
    <property type="entry name" value="MraZ_N"/>
</dbReference>